<evidence type="ECO:0000259" key="3">
    <source>
        <dbReference type="Pfam" id="PF02784"/>
    </source>
</evidence>
<dbReference type="Pfam" id="PF02784">
    <property type="entry name" value="Orn_Arg_deC_N"/>
    <property type="match status" value="1"/>
</dbReference>
<dbReference type="InterPro" id="IPR029066">
    <property type="entry name" value="PLP-binding_barrel"/>
</dbReference>
<dbReference type="Gene3D" id="2.40.37.10">
    <property type="entry name" value="Lyase, Ornithine Decarboxylase, Chain A, domain 1"/>
    <property type="match status" value="1"/>
</dbReference>
<evidence type="ECO:0000256" key="2">
    <source>
        <dbReference type="ARBA" id="ARBA00022898"/>
    </source>
</evidence>
<dbReference type="Proteomes" id="UP001592528">
    <property type="component" value="Unassembled WGS sequence"/>
</dbReference>
<dbReference type="PRINTS" id="PR01182">
    <property type="entry name" value="ORNDCRBXLASE"/>
</dbReference>
<evidence type="ECO:0000256" key="1">
    <source>
        <dbReference type="ARBA" id="ARBA00001933"/>
    </source>
</evidence>
<proteinExistence type="predicted"/>
<dbReference type="InterPro" id="IPR002433">
    <property type="entry name" value="Orn_de-COase"/>
</dbReference>
<dbReference type="PROSITE" id="PS00879">
    <property type="entry name" value="ODR_DC_2_2"/>
    <property type="match status" value="1"/>
</dbReference>
<dbReference type="Gene3D" id="3.20.20.10">
    <property type="entry name" value="Alanine racemase"/>
    <property type="match status" value="1"/>
</dbReference>
<dbReference type="InterPro" id="IPR009006">
    <property type="entry name" value="Ala_racemase/Decarboxylase_C"/>
</dbReference>
<reference evidence="4 5" key="1">
    <citation type="submission" date="2024-09" db="EMBL/GenBank/DDBJ databases">
        <authorList>
            <person name="Lee S.D."/>
        </authorList>
    </citation>
    <scope>NUCLEOTIDE SEQUENCE [LARGE SCALE GENOMIC DNA]</scope>
    <source>
        <strain evidence="4 5">N1-5</strain>
    </source>
</reference>
<accession>A0ABV6V0V1</accession>
<dbReference type="SUPFAM" id="SSF50621">
    <property type="entry name" value="Alanine racemase C-terminal domain-like"/>
    <property type="match status" value="1"/>
</dbReference>
<evidence type="ECO:0000313" key="4">
    <source>
        <dbReference type="EMBL" id="MFC1407271.1"/>
    </source>
</evidence>
<gene>
    <name evidence="4" type="ORF">ACEZDJ_38910</name>
</gene>
<dbReference type="RefSeq" id="WP_037598267.1">
    <property type="nucleotide sequence ID" value="NZ_JBHEZZ010000041.1"/>
</dbReference>
<protein>
    <submittedName>
        <fullName evidence="4">Diaminopimelate decarboxylase</fullName>
    </submittedName>
</protein>
<name>A0ABV6V0V1_9ACTN</name>
<dbReference type="InterPro" id="IPR022657">
    <property type="entry name" value="De-COase2_CS"/>
</dbReference>
<dbReference type="PANTHER" id="PTHR43727:SF3">
    <property type="entry name" value="GROUP IV DECARBOXYLASE"/>
    <property type="match status" value="1"/>
</dbReference>
<feature type="domain" description="Orn/DAP/Arg decarboxylase 2 N-terminal" evidence="3">
    <location>
        <begin position="45"/>
        <end position="291"/>
    </location>
</feature>
<dbReference type="PANTHER" id="PTHR43727">
    <property type="entry name" value="DIAMINOPIMELATE DECARBOXYLASE"/>
    <property type="match status" value="1"/>
</dbReference>
<keyword evidence="2" id="KW-0663">Pyridoxal phosphate</keyword>
<keyword evidence="5" id="KW-1185">Reference proteome</keyword>
<dbReference type="EMBL" id="JBHEZZ010000041">
    <property type="protein sequence ID" value="MFC1407271.1"/>
    <property type="molecule type" value="Genomic_DNA"/>
</dbReference>
<evidence type="ECO:0000313" key="5">
    <source>
        <dbReference type="Proteomes" id="UP001592528"/>
    </source>
</evidence>
<sequence length="476" mass="50154">MDERAQREAPETSLDRAVRAAAAAGLVGPEHPVAGFLDADAVLEAVGDLHEAFDGVATLHTFAVKAAPLVPVLRLLGSAGMGWEAASPGELALALAAGAAADRVVLDSPAKTRAELAYALKLGAGVNADNLDELERIKELLADHETSSALGIRLNPQVGTGVIEAMSTAGASSKFGTPIGDPGDRERAVDAVLDFPQLSRVHVHVGSQGCSLELMATGVRAAYEFAEEVNNRAGHQQVRAIDIGGGLPVNFQDDQRRPAFREYADLLRTRVPGLFSGRYELVTEFGRSLVAKAGFIAAQVEYTKEAGGRRIALTHAGAQVATRTVLMPQAWPLRVSAYDAAGAPHQGEPVVQDVAGPCCFAGDLVARERVLPRLSAGDLVVLHDTGGYYYSSHWAYNSLARPAIYAFTTRTDANGAQDRHHGPGTQGGGGQVRFAVVRAEQSIQEILAESGACQRDALTGLLDGDRVKDQGTHNVL</sequence>
<dbReference type="InterPro" id="IPR022644">
    <property type="entry name" value="De-COase2_N"/>
</dbReference>
<dbReference type="InterPro" id="IPR000183">
    <property type="entry name" value="Orn/DAP/Arg_de-COase"/>
</dbReference>
<comment type="cofactor">
    <cofactor evidence="1">
        <name>pyridoxal 5'-phosphate</name>
        <dbReference type="ChEBI" id="CHEBI:597326"/>
    </cofactor>
</comment>
<comment type="caution">
    <text evidence="4">The sequence shown here is derived from an EMBL/GenBank/DDBJ whole genome shotgun (WGS) entry which is preliminary data.</text>
</comment>
<organism evidence="4 5">
    <name type="scientific">Streptacidiphilus cavernicola</name>
    <dbReference type="NCBI Taxonomy" id="3342716"/>
    <lineage>
        <taxon>Bacteria</taxon>
        <taxon>Bacillati</taxon>
        <taxon>Actinomycetota</taxon>
        <taxon>Actinomycetes</taxon>
        <taxon>Kitasatosporales</taxon>
        <taxon>Streptomycetaceae</taxon>
        <taxon>Streptacidiphilus</taxon>
    </lineage>
</organism>
<dbReference type="SUPFAM" id="SSF51419">
    <property type="entry name" value="PLP-binding barrel"/>
    <property type="match status" value="1"/>
</dbReference>
<dbReference type="PRINTS" id="PR01179">
    <property type="entry name" value="ODADCRBXLASE"/>
</dbReference>